<dbReference type="Ensembl" id="ENSMSIT00000038641.1">
    <property type="protein sequence ID" value="ENSMSIP00000030657.1"/>
    <property type="gene ID" value="ENSMSIG00000025686.1"/>
</dbReference>
<organism evidence="6 7">
    <name type="scientific">Mus spicilegus</name>
    <name type="common">Mound-building mouse</name>
    <dbReference type="NCBI Taxonomy" id="10103"/>
    <lineage>
        <taxon>Eukaryota</taxon>
        <taxon>Metazoa</taxon>
        <taxon>Chordata</taxon>
        <taxon>Craniata</taxon>
        <taxon>Vertebrata</taxon>
        <taxon>Euteleostomi</taxon>
        <taxon>Mammalia</taxon>
        <taxon>Eutheria</taxon>
        <taxon>Euarchontoglires</taxon>
        <taxon>Glires</taxon>
        <taxon>Rodentia</taxon>
        <taxon>Myomorpha</taxon>
        <taxon>Muroidea</taxon>
        <taxon>Muridae</taxon>
        <taxon>Murinae</taxon>
        <taxon>Mus</taxon>
        <taxon>Mus</taxon>
    </lineage>
</organism>
<keyword evidence="4" id="KW-0963">Cytoplasm</keyword>
<dbReference type="GeneTree" id="ENSGT00950000182943"/>
<dbReference type="GO" id="GO:0005737">
    <property type="term" value="C:cytoplasm"/>
    <property type="evidence" value="ECO:0007669"/>
    <property type="project" value="UniProtKB-SubCell"/>
</dbReference>
<reference evidence="6" key="1">
    <citation type="submission" date="2025-08" db="UniProtKB">
        <authorList>
            <consortium name="Ensembl"/>
        </authorList>
    </citation>
    <scope>IDENTIFICATION</scope>
</reference>
<protein>
    <submittedName>
        <fullName evidence="6">Interleukin 36G</fullName>
    </submittedName>
</protein>
<reference evidence="6" key="2">
    <citation type="submission" date="2025-09" db="UniProtKB">
        <authorList>
            <consortium name="Ensembl"/>
        </authorList>
    </citation>
    <scope>IDENTIFICATION</scope>
</reference>
<dbReference type="AlphaFoldDB" id="A0A8C6N2J6"/>
<dbReference type="InterPro" id="IPR008996">
    <property type="entry name" value="IL1/FGF"/>
</dbReference>
<dbReference type="Pfam" id="PF00340">
    <property type="entry name" value="IL1"/>
    <property type="match status" value="1"/>
</dbReference>
<proteinExistence type="inferred from homology"/>
<evidence type="ECO:0000313" key="6">
    <source>
        <dbReference type="Ensembl" id="ENSMSIP00000030657.1"/>
    </source>
</evidence>
<evidence type="ECO:0000256" key="5">
    <source>
        <dbReference type="ARBA" id="ARBA00022525"/>
    </source>
</evidence>
<dbReference type="CDD" id="cd23300">
    <property type="entry name" value="beta-trefoil_IL36"/>
    <property type="match status" value="1"/>
</dbReference>
<dbReference type="FunFam" id="2.80.10.50:FF:000013">
    <property type="entry name" value="Interleukin-1"/>
    <property type="match status" value="1"/>
</dbReference>
<dbReference type="GO" id="GO:0019221">
    <property type="term" value="P:cytokine-mediated signaling pathway"/>
    <property type="evidence" value="ECO:0007669"/>
    <property type="project" value="TreeGrafter"/>
</dbReference>
<dbReference type="Gene3D" id="2.80.10.50">
    <property type="match status" value="1"/>
</dbReference>
<dbReference type="GO" id="GO:0005615">
    <property type="term" value="C:extracellular space"/>
    <property type="evidence" value="ECO:0007669"/>
    <property type="project" value="InterPro"/>
</dbReference>
<keyword evidence="7" id="KW-1185">Reference proteome</keyword>
<dbReference type="GO" id="GO:0002437">
    <property type="term" value="P:inflammatory response to antigenic stimulus"/>
    <property type="evidence" value="ECO:0007669"/>
    <property type="project" value="TreeGrafter"/>
</dbReference>
<dbReference type="InterPro" id="IPR000975">
    <property type="entry name" value="IL-1_fam"/>
</dbReference>
<keyword evidence="5" id="KW-0964">Secreted</keyword>
<dbReference type="SUPFAM" id="SSF50353">
    <property type="entry name" value="Cytokine"/>
    <property type="match status" value="1"/>
</dbReference>
<dbReference type="PANTHER" id="PTHR10078:SF27">
    <property type="entry name" value="INTERLEUKIN-36 GAMMA"/>
    <property type="match status" value="1"/>
</dbReference>
<comment type="subcellular location">
    <subcellularLocation>
        <location evidence="1">Cytoplasm</location>
    </subcellularLocation>
    <subcellularLocation>
        <location evidence="2">Secreted</location>
    </subcellularLocation>
</comment>
<evidence type="ECO:0000313" key="7">
    <source>
        <dbReference type="Proteomes" id="UP000694415"/>
    </source>
</evidence>
<evidence type="ECO:0000256" key="4">
    <source>
        <dbReference type="ARBA" id="ARBA00022490"/>
    </source>
</evidence>
<dbReference type="GO" id="GO:0010628">
    <property type="term" value="P:positive regulation of gene expression"/>
    <property type="evidence" value="ECO:0007669"/>
    <property type="project" value="TreeGrafter"/>
</dbReference>
<comment type="similarity">
    <text evidence="3">Belongs to the IL-1 family.</text>
</comment>
<dbReference type="SMART" id="SM00125">
    <property type="entry name" value="IL1"/>
    <property type="match status" value="1"/>
</dbReference>
<evidence type="ECO:0000256" key="3">
    <source>
        <dbReference type="ARBA" id="ARBA00010448"/>
    </source>
</evidence>
<evidence type="ECO:0000256" key="1">
    <source>
        <dbReference type="ARBA" id="ARBA00004496"/>
    </source>
</evidence>
<dbReference type="PANTHER" id="PTHR10078">
    <property type="entry name" value="INTERLEUKIN-1 FAMILY MEMBER"/>
    <property type="match status" value="1"/>
</dbReference>
<dbReference type="GO" id="GO:0005125">
    <property type="term" value="F:cytokine activity"/>
    <property type="evidence" value="ECO:0007669"/>
    <property type="project" value="InterPro"/>
</dbReference>
<evidence type="ECO:0000256" key="2">
    <source>
        <dbReference type="ARBA" id="ARBA00004613"/>
    </source>
</evidence>
<sequence>MENNEKKNIMYGSDVEMEHERAGQFVSSAMFSKHPFSTHISGRETPDFGEVFDLDQQVWIFRNQALVTVPRSHRVTPVSVTILPCKYPESLEQDKGIAIYLGIQNPDKCLFCKEVNGHPTLLLKEEKILDLYHHPEPMKPFLFYHTRTGGTSTFESVAFPGHYIASSKTGNPIFLTTKKGEYYNINFNLDIKS</sequence>
<accession>A0A8C6N2J6</accession>
<dbReference type="GO" id="GO:0071222">
    <property type="term" value="P:cellular response to lipopolysaccharide"/>
    <property type="evidence" value="ECO:0007669"/>
    <property type="project" value="TreeGrafter"/>
</dbReference>
<name>A0A8C6N2J6_MUSSI</name>
<dbReference type="Proteomes" id="UP000694415">
    <property type="component" value="Unplaced"/>
</dbReference>